<name>A0A6L6QAV8_9BURK</name>
<dbReference type="Proteomes" id="UP000484015">
    <property type="component" value="Unassembled WGS sequence"/>
</dbReference>
<reference evidence="1 2" key="1">
    <citation type="submission" date="2019-11" db="EMBL/GenBank/DDBJ databases">
        <title>Type strains purchased from KCTC, JCM and DSMZ.</title>
        <authorList>
            <person name="Lu H."/>
        </authorList>
    </citation>
    <scope>NUCLEOTIDE SEQUENCE [LARGE SCALE GENOMIC DNA]</scope>
    <source>
        <strain evidence="1 2">KCTC 42409</strain>
    </source>
</reference>
<dbReference type="RefSeq" id="WP_155442680.1">
    <property type="nucleotide sequence ID" value="NZ_WNLA01000063.1"/>
</dbReference>
<comment type="caution">
    <text evidence="1">The sequence shown here is derived from an EMBL/GenBank/DDBJ whole genome shotgun (WGS) entry which is preliminary data.</text>
</comment>
<evidence type="ECO:0000313" key="1">
    <source>
        <dbReference type="EMBL" id="MTW06352.1"/>
    </source>
</evidence>
<evidence type="ECO:0000313" key="2">
    <source>
        <dbReference type="Proteomes" id="UP000484015"/>
    </source>
</evidence>
<organism evidence="1 2">
    <name type="scientific">Pseudoduganella ginsengisoli</name>
    <dbReference type="NCBI Taxonomy" id="1462440"/>
    <lineage>
        <taxon>Bacteria</taxon>
        <taxon>Pseudomonadati</taxon>
        <taxon>Pseudomonadota</taxon>
        <taxon>Betaproteobacteria</taxon>
        <taxon>Burkholderiales</taxon>
        <taxon>Oxalobacteraceae</taxon>
        <taxon>Telluria group</taxon>
        <taxon>Pseudoduganella</taxon>
    </lineage>
</organism>
<protein>
    <submittedName>
        <fullName evidence="1">Uncharacterized protein</fullName>
    </submittedName>
</protein>
<dbReference type="OrthoDB" id="8701971at2"/>
<proteinExistence type="predicted"/>
<sequence length="197" mass="21629">MSDNHEVTLTIGFDIDQISDKLTYKFKGRNGDTPNHPTGLYDNEILLVEGDQLSIEVIGTGAIGRGLGLDFSSYQIVDCCFVTLPRVIFALDSKDVRRAPPSPFVQALGASYPLYLDFSSSTVDTKTLRTVTQGWKKTLDVTSIPGRWAVSLYLTVRIYRGPNFAPEIRVFSFDPECQVGAGRDDTGNGTPGGWRVS</sequence>
<keyword evidence="2" id="KW-1185">Reference proteome</keyword>
<accession>A0A6L6QAV8</accession>
<gene>
    <name evidence="1" type="ORF">GM668_30190</name>
</gene>
<dbReference type="EMBL" id="WNLA01000063">
    <property type="protein sequence ID" value="MTW06352.1"/>
    <property type="molecule type" value="Genomic_DNA"/>
</dbReference>
<dbReference type="AlphaFoldDB" id="A0A6L6QAV8"/>